<evidence type="ECO:0000313" key="14">
    <source>
        <dbReference type="Proteomes" id="UP000269019"/>
    </source>
</evidence>
<keyword evidence="7 10" id="KW-1133">Transmembrane helix</keyword>
<evidence type="ECO:0000256" key="4">
    <source>
        <dbReference type="ARBA" id="ARBA00022676"/>
    </source>
</evidence>
<dbReference type="Pfam" id="PF16192">
    <property type="entry name" value="PMT_4TMC"/>
    <property type="match status" value="1"/>
</dbReference>
<dbReference type="GO" id="GO:0012505">
    <property type="term" value="C:endomembrane system"/>
    <property type="evidence" value="ECO:0007669"/>
    <property type="project" value="UniProtKB-SubCell"/>
</dbReference>
<feature type="transmembrane region" description="Helical" evidence="10">
    <location>
        <begin position="474"/>
        <end position="492"/>
    </location>
</feature>
<keyword evidence="10" id="KW-1003">Cell membrane</keyword>
<dbReference type="GO" id="GO:0005886">
    <property type="term" value="C:plasma membrane"/>
    <property type="evidence" value="ECO:0007669"/>
    <property type="project" value="UniProtKB-SubCell"/>
</dbReference>
<organism evidence="13 14">
    <name type="scientific">Corynebacterium choanae</name>
    <dbReference type="NCBI Taxonomy" id="1862358"/>
    <lineage>
        <taxon>Bacteria</taxon>
        <taxon>Bacillati</taxon>
        <taxon>Actinomycetota</taxon>
        <taxon>Actinomycetes</taxon>
        <taxon>Mycobacteriales</taxon>
        <taxon>Corynebacteriaceae</taxon>
        <taxon>Corynebacterium</taxon>
    </lineage>
</organism>
<dbReference type="PANTHER" id="PTHR10050:SF46">
    <property type="entry name" value="PROTEIN O-MANNOSYL-TRANSFERASE 2"/>
    <property type="match status" value="1"/>
</dbReference>
<dbReference type="InterPro" id="IPR003342">
    <property type="entry name" value="ArnT-like_N"/>
</dbReference>
<dbReference type="KEGG" id="ccho:CCHOA_03535"/>
<dbReference type="AlphaFoldDB" id="A0A3G6J888"/>
<evidence type="ECO:0000259" key="11">
    <source>
        <dbReference type="Pfam" id="PF02366"/>
    </source>
</evidence>
<evidence type="ECO:0000256" key="1">
    <source>
        <dbReference type="ARBA" id="ARBA00004127"/>
    </source>
</evidence>
<dbReference type="PANTHER" id="PTHR10050">
    <property type="entry name" value="DOLICHYL-PHOSPHATE-MANNOSE--PROTEIN MANNOSYLTRANSFERASE"/>
    <property type="match status" value="1"/>
</dbReference>
<keyword evidence="4 10" id="KW-0328">Glycosyltransferase</keyword>
<feature type="transmembrane region" description="Helical" evidence="10">
    <location>
        <begin position="51"/>
        <end position="68"/>
    </location>
</feature>
<dbReference type="EMBL" id="CP033896">
    <property type="protein sequence ID" value="AZA13118.1"/>
    <property type="molecule type" value="Genomic_DNA"/>
</dbReference>
<feature type="transmembrane region" description="Helical" evidence="10">
    <location>
        <begin position="274"/>
        <end position="292"/>
    </location>
</feature>
<comment type="function">
    <text evidence="10">Protein O-mannosyltransferase that catalyzes the transfer of a single mannose residue from a polyprenol phospho-mannosyl lipidic donor to the hydroxyl group of selected serine and threonine residues in acceptor proteins.</text>
</comment>
<dbReference type="EC" id="2.4.1.-" evidence="10"/>
<dbReference type="Proteomes" id="UP000269019">
    <property type="component" value="Chromosome"/>
</dbReference>
<keyword evidence="5 10" id="KW-0808">Transferase</keyword>
<feature type="domain" description="Protein O-mannosyl-transferase C-terminal four TM" evidence="12">
    <location>
        <begin position="361"/>
        <end position="551"/>
    </location>
</feature>
<evidence type="ECO:0000256" key="10">
    <source>
        <dbReference type="RuleBase" id="RU367007"/>
    </source>
</evidence>
<evidence type="ECO:0000256" key="5">
    <source>
        <dbReference type="ARBA" id="ARBA00022679"/>
    </source>
</evidence>
<comment type="similarity">
    <text evidence="3 10">Belongs to the glycosyltransferase 39 family.</text>
</comment>
<evidence type="ECO:0000256" key="9">
    <source>
        <dbReference type="ARBA" id="ARBA00093617"/>
    </source>
</evidence>
<comment type="pathway">
    <text evidence="2 10">Protein modification; protein glycosylation.</text>
</comment>
<feature type="transmembrane region" description="Helical" evidence="10">
    <location>
        <begin position="163"/>
        <end position="181"/>
    </location>
</feature>
<evidence type="ECO:0000256" key="7">
    <source>
        <dbReference type="ARBA" id="ARBA00022989"/>
    </source>
</evidence>
<accession>A0A3G6J888</accession>
<feature type="transmembrane region" description="Helical" evidence="10">
    <location>
        <begin position="135"/>
        <end position="156"/>
    </location>
</feature>
<sequence>MWHTLECSFVTSHTTAPAPDNAPAPLARSIATALAKPRRTLPPVTANRRETLAYVLILAIVSFTRLVALGRVTDYGTPIFDEKHYVPQAWNMVTSAQDFLTGGVELNPGFGLVVHPPLSKQLMAIGQALFGYTAFGWRISGAIAGIITVALLMLLVRRLTGQRLAGIITGVLACCDGVLLIESRFALLDIFLVTAVIVATYCLLRDRQAVTDRYQTILHTPVTAADPTGTGGTITGLPMVPAGQLGPNFGWRWWRFACGIALGCALSVKWSGLYYMAFFGIYIVAADMVLRFQAGEPRPVVTTLVKDSWKSFISLVIVPVLVYLWSFRAWFAGETTVYRHQINAGAIDDTSVLRWLPEPVASFLDYHRQVLSFHSSITSSSGHHHPWDSKPFSWLVAARPVLYYSDTDIDCAQGTCRKMIYLFGTPGIWWMTVPVVLIACYLLWRRHDTQLVLPLVGWAASFLPWVMVYDRQMYFFYAGPMVLFTIMLLAQVTTRVASWDTYQIRGKSVGKLLAASYLALVIWCFIVYVPIFYAILIPDELFDVLMFLPTWR</sequence>
<protein>
    <recommendedName>
        <fullName evidence="9 10">Polyprenol-phosphate-mannose--protein mannosyltransferase</fullName>
        <ecNumber evidence="10">2.4.1.-</ecNumber>
    </recommendedName>
</protein>
<dbReference type="InterPro" id="IPR027005">
    <property type="entry name" value="PMT-like"/>
</dbReference>
<reference evidence="13 14" key="1">
    <citation type="submission" date="2018-11" db="EMBL/GenBank/DDBJ databases">
        <authorList>
            <person name="Kleinhagauer T."/>
            <person name="Glaeser S.P."/>
            <person name="Spergser J."/>
            <person name="Ruckert C."/>
            <person name="Kaempfer P."/>
            <person name="Busse H.-J."/>
        </authorList>
    </citation>
    <scope>NUCLEOTIDE SEQUENCE [LARGE SCALE GENOMIC DNA]</scope>
    <source>
        <strain evidence="13 14">200CH</strain>
    </source>
</reference>
<evidence type="ECO:0000256" key="2">
    <source>
        <dbReference type="ARBA" id="ARBA00004922"/>
    </source>
</evidence>
<name>A0A3G6J888_9CORY</name>
<feature type="transmembrane region" description="Helical" evidence="10">
    <location>
        <begin position="187"/>
        <end position="204"/>
    </location>
</feature>
<feature type="domain" description="ArnT-like N-terminal" evidence="11">
    <location>
        <begin position="250"/>
        <end position="327"/>
    </location>
</feature>
<evidence type="ECO:0000259" key="12">
    <source>
        <dbReference type="Pfam" id="PF16192"/>
    </source>
</evidence>
<keyword evidence="14" id="KW-1185">Reference proteome</keyword>
<proteinExistence type="inferred from homology"/>
<feature type="transmembrane region" description="Helical" evidence="10">
    <location>
        <begin position="512"/>
        <end position="536"/>
    </location>
</feature>
<feature type="domain" description="ArnT-like N-terminal" evidence="11">
    <location>
        <begin position="134"/>
        <end position="206"/>
    </location>
</feature>
<feature type="transmembrane region" description="Helical" evidence="10">
    <location>
        <begin position="312"/>
        <end position="331"/>
    </location>
</feature>
<gene>
    <name evidence="13" type="primary">pmt</name>
    <name evidence="13" type="ORF">CCHOA_03535</name>
</gene>
<evidence type="ECO:0000256" key="8">
    <source>
        <dbReference type="ARBA" id="ARBA00023136"/>
    </source>
</evidence>
<feature type="transmembrane region" description="Helical" evidence="10">
    <location>
        <begin position="427"/>
        <end position="444"/>
    </location>
</feature>
<evidence type="ECO:0000313" key="13">
    <source>
        <dbReference type="EMBL" id="AZA13118.1"/>
    </source>
</evidence>
<evidence type="ECO:0000256" key="3">
    <source>
        <dbReference type="ARBA" id="ARBA00007222"/>
    </source>
</evidence>
<dbReference type="GO" id="GO:0004169">
    <property type="term" value="F:dolichyl-phosphate-mannose-protein mannosyltransferase activity"/>
    <property type="evidence" value="ECO:0007669"/>
    <property type="project" value="UniProtKB-UniRule"/>
</dbReference>
<dbReference type="InterPro" id="IPR032421">
    <property type="entry name" value="PMT_4TMC"/>
</dbReference>
<dbReference type="Pfam" id="PF02366">
    <property type="entry name" value="PMT"/>
    <property type="match status" value="2"/>
</dbReference>
<dbReference type="UniPathway" id="UPA00378"/>
<keyword evidence="6 10" id="KW-0812">Transmembrane</keyword>
<keyword evidence="8 10" id="KW-0472">Membrane</keyword>
<evidence type="ECO:0000256" key="6">
    <source>
        <dbReference type="ARBA" id="ARBA00022692"/>
    </source>
</evidence>
<comment type="subcellular location">
    <subcellularLocation>
        <location evidence="10">Cell membrane</location>
    </subcellularLocation>
    <subcellularLocation>
        <location evidence="1">Endomembrane system</location>
        <topology evidence="1">Multi-pass membrane protein</topology>
    </subcellularLocation>
</comment>